<evidence type="ECO:0000313" key="2">
    <source>
        <dbReference type="EMBL" id="CAD9993942.1"/>
    </source>
</evidence>
<evidence type="ECO:0000256" key="1">
    <source>
        <dbReference type="SAM" id="MobiDB-lite"/>
    </source>
</evidence>
<organism evidence="2">
    <name type="scientific">Entomoneis paludosa</name>
    <dbReference type="NCBI Taxonomy" id="265537"/>
    <lineage>
        <taxon>Eukaryota</taxon>
        <taxon>Sar</taxon>
        <taxon>Stramenopiles</taxon>
        <taxon>Ochrophyta</taxon>
        <taxon>Bacillariophyta</taxon>
        <taxon>Bacillariophyceae</taxon>
        <taxon>Bacillariophycidae</taxon>
        <taxon>Entomoneidaceae</taxon>
        <taxon>Entomoneis</taxon>
    </lineage>
</organism>
<sequence length="788" mass="86980">MDSSSAEKSSNTGTDIGSSREIVMDEAVPEPQDVEAPSSAPRSGGYSSFTKWGIALASAGVIATSVSVPIALKNNSSSSSTADLNYTSPFEGAEEKLPLLSDDVLEGYQTKEEFMAAFELMAEAHLNGVVARNVGDQNYANFANMNVFVDEFEGDVVMMDSAAAPREQPLTGAASDGAEKVNDYDTNNQEEGVSEGDKAVSNGDVAIAAYGDSIVGWKVSDGTELLRMELEPTTGYSKPRVNTLMLQGNLLIAAVGGYGYAAQQETPRVLSAYKGTRILVYDISNIGQDKTSLELLAQRDVNGDFVTIRAIGDQIYFVLNSQINLYHFLVDPFERYRNPELESLDADAYSNKVREMAQATTIPEFVQRATDEILECGEMPRLVALNRWTTDEQSDPSMEHFLYNQGIAQSMVMVVSFDLQELISENPEPLECLKVSGSFFPTSAWDVDVYAAPDTMIMAIRGYDFSATRQMSIDSTYMVAFDLTADSVVPKAYGNVEGYVLDQYSFRVEGNVLEMATTIREQWMWILAEPVGLRHLQEGRPIIQNIPATENYVITMALDGAERQMQELDRLKLGKEGEVFTTVRFYPDLAYAVTFRQMDPFYVLNTEDPNNLVIDGILDNITGWSSYLEPMNDANTEMLAIGQEANQWGGALGLSIAVFDAKNLTDVKMSARHIVESSTEVWSDSEGLRNKNAIRFNAPSGRLILPLSLGSNQGNYRGFRVYAVETESITEVKGCGIDLSDTYDVYGYSSRSLEPRSMIIDGRFMAMMGDTVVMKDLFSCQEYWRLPL</sequence>
<dbReference type="AlphaFoldDB" id="A0A7S3DXD3"/>
<protein>
    <submittedName>
        <fullName evidence="2">Uncharacterized protein</fullName>
    </submittedName>
</protein>
<feature type="region of interest" description="Disordered" evidence="1">
    <location>
        <begin position="1"/>
        <end position="44"/>
    </location>
</feature>
<reference evidence="2" key="1">
    <citation type="submission" date="2021-01" db="EMBL/GenBank/DDBJ databases">
        <authorList>
            <person name="Corre E."/>
            <person name="Pelletier E."/>
            <person name="Niang G."/>
            <person name="Scheremetjew M."/>
            <person name="Finn R."/>
            <person name="Kale V."/>
            <person name="Holt S."/>
            <person name="Cochrane G."/>
            <person name="Meng A."/>
            <person name="Brown T."/>
            <person name="Cohen L."/>
        </authorList>
    </citation>
    <scope>NUCLEOTIDE SEQUENCE</scope>
    <source>
        <strain evidence="2">CCMP125</strain>
    </source>
</reference>
<proteinExistence type="predicted"/>
<dbReference type="Pfam" id="PF09826">
    <property type="entry name" value="Beta_propel"/>
    <property type="match status" value="1"/>
</dbReference>
<feature type="compositionally biased region" description="Polar residues" evidence="1">
    <location>
        <begin position="1"/>
        <end position="17"/>
    </location>
</feature>
<dbReference type="InterPro" id="IPR019198">
    <property type="entry name" value="Beta_propeller_containing"/>
</dbReference>
<accession>A0A7S3DXD3</accession>
<feature type="region of interest" description="Disordered" evidence="1">
    <location>
        <begin position="166"/>
        <end position="197"/>
    </location>
</feature>
<dbReference type="EMBL" id="HBHT01039622">
    <property type="protein sequence ID" value="CAD9993942.1"/>
    <property type="molecule type" value="Transcribed_RNA"/>
</dbReference>
<gene>
    <name evidence="2" type="ORF">APAL1065_LOCUS26620</name>
</gene>
<name>A0A7S3DXD3_9STRA</name>